<dbReference type="Proteomes" id="UP001217476">
    <property type="component" value="Chromosome"/>
</dbReference>
<proteinExistence type="predicted"/>
<dbReference type="EMBL" id="CP119312">
    <property type="protein sequence ID" value="WEK06561.1"/>
    <property type="molecule type" value="Genomic_DNA"/>
</dbReference>
<evidence type="ECO:0000259" key="1">
    <source>
        <dbReference type="Pfam" id="PF06568"/>
    </source>
</evidence>
<organism evidence="2 3">
    <name type="scientific">Candidatus Devosia phytovorans</name>
    <dbReference type="NCBI Taxonomy" id="3121372"/>
    <lineage>
        <taxon>Bacteria</taxon>
        <taxon>Pseudomonadati</taxon>
        <taxon>Pseudomonadota</taxon>
        <taxon>Alphaproteobacteria</taxon>
        <taxon>Hyphomicrobiales</taxon>
        <taxon>Devosiaceae</taxon>
        <taxon>Devosia</taxon>
    </lineage>
</organism>
<dbReference type="Pfam" id="PF06568">
    <property type="entry name" value="YjiS-like"/>
    <property type="match status" value="1"/>
</dbReference>
<protein>
    <submittedName>
        <fullName evidence="2">DUF1127 domain-containing protein</fullName>
    </submittedName>
</protein>
<sequence length="56" mass="6446">MTNILDTWREKRRIAHARRQLHGLSDHILHDIGLTRASINSGVQEDAKPHHGRSRS</sequence>
<name>A0AAJ6B2C7_9HYPH</name>
<feature type="domain" description="YjiS-like" evidence="1">
    <location>
        <begin position="8"/>
        <end position="37"/>
    </location>
</feature>
<dbReference type="InterPro" id="IPR009506">
    <property type="entry name" value="YjiS-like"/>
</dbReference>
<reference evidence="2" key="1">
    <citation type="submission" date="2023-03" db="EMBL/GenBank/DDBJ databases">
        <title>Andean soil-derived lignocellulolytic bacterial consortium as a source of novel taxa and putative plastic-active enzymes.</title>
        <authorList>
            <person name="Diaz-Garcia L."/>
            <person name="Chuvochina M."/>
            <person name="Feuerriegel G."/>
            <person name="Bunk B."/>
            <person name="Sproer C."/>
            <person name="Streit W.R."/>
            <person name="Rodriguez L.M."/>
            <person name="Overmann J."/>
            <person name="Jimenez D.J."/>
        </authorList>
    </citation>
    <scope>NUCLEOTIDE SEQUENCE</scope>
    <source>
        <strain evidence="2">MAG 4196</strain>
    </source>
</reference>
<evidence type="ECO:0000313" key="3">
    <source>
        <dbReference type="Proteomes" id="UP001217476"/>
    </source>
</evidence>
<evidence type="ECO:0000313" key="2">
    <source>
        <dbReference type="EMBL" id="WEK06561.1"/>
    </source>
</evidence>
<accession>A0AAJ6B2C7</accession>
<dbReference type="AlphaFoldDB" id="A0AAJ6B2C7"/>
<gene>
    <name evidence="2" type="ORF">P0Y65_10055</name>
</gene>